<evidence type="ECO:0000256" key="1">
    <source>
        <dbReference type="ARBA" id="ARBA00001973"/>
    </source>
</evidence>
<organism evidence="9 10">
    <name type="scientific">Lachnellula occidentalis</name>
    <dbReference type="NCBI Taxonomy" id="215460"/>
    <lineage>
        <taxon>Eukaryota</taxon>
        <taxon>Fungi</taxon>
        <taxon>Dikarya</taxon>
        <taxon>Ascomycota</taxon>
        <taxon>Pezizomycotina</taxon>
        <taxon>Leotiomycetes</taxon>
        <taxon>Helotiales</taxon>
        <taxon>Lachnaceae</taxon>
        <taxon>Lachnellula</taxon>
    </lineage>
</organism>
<dbReference type="Gene3D" id="2.70.50.70">
    <property type="match status" value="1"/>
</dbReference>
<dbReference type="InterPro" id="IPR005103">
    <property type="entry name" value="AA9_LPMO"/>
</dbReference>
<keyword evidence="3" id="KW-0964">Secreted</keyword>
<evidence type="ECO:0000256" key="5">
    <source>
        <dbReference type="ARBA" id="ARBA00023180"/>
    </source>
</evidence>
<feature type="region of interest" description="Disordered" evidence="6">
    <location>
        <begin position="478"/>
        <end position="515"/>
    </location>
</feature>
<reference evidence="9 10" key="1">
    <citation type="submission" date="2018-05" db="EMBL/GenBank/DDBJ databases">
        <title>Genome sequencing and assembly of the regulated plant pathogen Lachnellula willkommii and related sister species for the development of diagnostic species identification markers.</title>
        <authorList>
            <person name="Giroux E."/>
            <person name="Bilodeau G."/>
        </authorList>
    </citation>
    <scope>NUCLEOTIDE SEQUENCE [LARGE SCALE GENOMIC DNA]</scope>
    <source>
        <strain evidence="9 10">CBS 160.35</strain>
    </source>
</reference>
<dbReference type="GO" id="GO:0005576">
    <property type="term" value="C:extracellular region"/>
    <property type="evidence" value="ECO:0007669"/>
    <property type="project" value="UniProtKB-SubCell"/>
</dbReference>
<evidence type="ECO:0000256" key="2">
    <source>
        <dbReference type="ARBA" id="ARBA00004613"/>
    </source>
</evidence>
<protein>
    <submittedName>
        <fullName evidence="9">Endoglucanase</fullName>
    </submittedName>
</protein>
<feature type="domain" description="Auxiliary Activity family 9 catalytic" evidence="8">
    <location>
        <begin position="22"/>
        <end position="237"/>
    </location>
</feature>
<feature type="region of interest" description="Disordered" evidence="6">
    <location>
        <begin position="366"/>
        <end position="385"/>
    </location>
</feature>
<dbReference type="InterPro" id="IPR049892">
    <property type="entry name" value="AA9"/>
</dbReference>
<evidence type="ECO:0000256" key="4">
    <source>
        <dbReference type="ARBA" id="ARBA00023157"/>
    </source>
</evidence>
<evidence type="ECO:0000259" key="8">
    <source>
        <dbReference type="Pfam" id="PF03443"/>
    </source>
</evidence>
<comment type="subcellular location">
    <subcellularLocation>
        <location evidence="2">Secreted</location>
    </subcellularLocation>
</comment>
<dbReference type="OrthoDB" id="4849160at2759"/>
<gene>
    <name evidence="9" type="primary">cel61a_0</name>
    <name evidence="9" type="ORF">LOCC1_G005871</name>
</gene>
<dbReference type="CDD" id="cd21175">
    <property type="entry name" value="LPMO_AA9"/>
    <property type="match status" value="1"/>
</dbReference>
<comment type="cofactor">
    <cofactor evidence="1">
        <name>Cu(2+)</name>
        <dbReference type="ChEBI" id="CHEBI:29036"/>
    </cofactor>
</comment>
<evidence type="ECO:0000256" key="7">
    <source>
        <dbReference type="SAM" id="SignalP"/>
    </source>
</evidence>
<evidence type="ECO:0000313" key="9">
    <source>
        <dbReference type="EMBL" id="TVY44353.1"/>
    </source>
</evidence>
<dbReference type="Proteomes" id="UP000443090">
    <property type="component" value="Unassembled WGS sequence"/>
</dbReference>
<evidence type="ECO:0000256" key="3">
    <source>
        <dbReference type="ARBA" id="ARBA00022525"/>
    </source>
</evidence>
<sequence>MSFSKITAISGALAFVSSVAAHGTVTGIVADGVYYDGYHASDQYMAVQPVVVGWSTPEDQSNGFIDPNNYTTSEIICHLGATNAQTSATVKAGGSVDLQWSAWPSSHHGPVIDYLANCNGDCKTVDKTTLEFFKIDGVGLVDDSTIPGNWATDTLIANNNTWTVAIPTDIAPGNYVLRHEIIALHSAGDADGAQNYPQCVNLEVTGSGTATPSGTLGTSLYTPSDAGISINIYQSLSTYVVPGPTLYSGAIAASQTAAASGSSAAAGGVTKVASSSSSVITSKPVASGVFYPNGTATGSKSKSACKSKSRVSGAVRVSSRTPVGRVATSSAISETFAASVTIATTSSAPTSTAVQSSAEASITSASTAQASGSAPSAPASSDATIPEGTTLTTLLSWVSSFYSKHKDTDYNENTVARRAHARDIVRRQEADKVPGMNIMPTGGFPHGTGAPHHHQPHGTGAGFALPTGFPARVAQFAPQGTGAPHHAHGTGAGFPKPTGVMPTGGASRFAPPRAL</sequence>
<keyword evidence="7" id="KW-0732">Signal</keyword>
<feature type="signal peptide" evidence="7">
    <location>
        <begin position="1"/>
        <end position="21"/>
    </location>
</feature>
<name>A0A8H8RYG9_9HELO</name>
<dbReference type="PANTHER" id="PTHR33353">
    <property type="entry name" value="PUTATIVE (AFU_ORTHOLOGUE AFUA_1G12560)-RELATED"/>
    <property type="match status" value="1"/>
</dbReference>
<keyword evidence="10" id="KW-1185">Reference proteome</keyword>
<dbReference type="Pfam" id="PF03443">
    <property type="entry name" value="AA9"/>
    <property type="match status" value="1"/>
</dbReference>
<feature type="chain" id="PRO_5034385619" evidence="7">
    <location>
        <begin position="22"/>
        <end position="515"/>
    </location>
</feature>
<comment type="caution">
    <text evidence="9">The sequence shown here is derived from an EMBL/GenBank/DDBJ whole genome shotgun (WGS) entry which is preliminary data.</text>
</comment>
<dbReference type="AlphaFoldDB" id="A0A8H8RYG9"/>
<evidence type="ECO:0000256" key="6">
    <source>
        <dbReference type="SAM" id="MobiDB-lite"/>
    </source>
</evidence>
<proteinExistence type="predicted"/>
<accession>A0A8H8RYG9</accession>
<evidence type="ECO:0000313" key="10">
    <source>
        <dbReference type="Proteomes" id="UP000443090"/>
    </source>
</evidence>
<dbReference type="PANTHER" id="PTHR33353:SF34">
    <property type="entry name" value="ENDO-BETA-1,4-GLUCANASE D"/>
    <property type="match status" value="1"/>
</dbReference>
<keyword evidence="5" id="KW-0325">Glycoprotein</keyword>
<dbReference type="EMBL" id="QGMI01000237">
    <property type="protein sequence ID" value="TVY44353.1"/>
    <property type="molecule type" value="Genomic_DNA"/>
</dbReference>
<keyword evidence="4" id="KW-1015">Disulfide bond</keyword>